<dbReference type="AlphaFoldDB" id="A0AAN9AAD5"/>
<sequence length="140" mass="16204">MNPKFGGNIFFERKSKSCIKNYCFMTHQIEEVAQKILQLLWGRVDCFCRQSFNTKSLISNIFKLKKYYSNDTTAIKAIEVVRELETDFIYSIVLIVFSERLYLASTVDDCAAYSLTVLSGNIYFTRYDAHTIYSVALLAK</sequence>
<name>A0AAN9AAD5_HALRR</name>
<dbReference type="EMBL" id="JAXCGZ010005854">
    <property type="protein sequence ID" value="KAK7080603.1"/>
    <property type="molecule type" value="Genomic_DNA"/>
</dbReference>
<proteinExistence type="predicted"/>
<dbReference type="Proteomes" id="UP001381693">
    <property type="component" value="Unassembled WGS sequence"/>
</dbReference>
<evidence type="ECO:0000313" key="1">
    <source>
        <dbReference type="EMBL" id="KAK7080603.1"/>
    </source>
</evidence>
<gene>
    <name evidence="1" type="ORF">SK128_025969</name>
</gene>
<organism evidence="1 2">
    <name type="scientific">Halocaridina rubra</name>
    <name type="common">Hawaiian red shrimp</name>
    <dbReference type="NCBI Taxonomy" id="373956"/>
    <lineage>
        <taxon>Eukaryota</taxon>
        <taxon>Metazoa</taxon>
        <taxon>Ecdysozoa</taxon>
        <taxon>Arthropoda</taxon>
        <taxon>Crustacea</taxon>
        <taxon>Multicrustacea</taxon>
        <taxon>Malacostraca</taxon>
        <taxon>Eumalacostraca</taxon>
        <taxon>Eucarida</taxon>
        <taxon>Decapoda</taxon>
        <taxon>Pleocyemata</taxon>
        <taxon>Caridea</taxon>
        <taxon>Atyoidea</taxon>
        <taxon>Atyidae</taxon>
        <taxon>Halocaridina</taxon>
    </lineage>
</organism>
<comment type="caution">
    <text evidence="1">The sequence shown here is derived from an EMBL/GenBank/DDBJ whole genome shotgun (WGS) entry which is preliminary data.</text>
</comment>
<reference evidence="1 2" key="1">
    <citation type="submission" date="2023-11" db="EMBL/GenBank/DDBJ databases">
        <title>Halocaridina rubra genome assembly.</title>
        <authorList>
            <person name="Smith C."/>
        </authorList>
    </citation>
    <scope>NUCLEOTIDE SEQUENCE [LARGE SCALE GENOMIC DNA]</scope>
    <source>
        <strain evidence="1">EP-1</strain>
        <tissue evidence="1">Whole</tissue>
    </source>
</reference>
<keyword evidence="2" id="KW-1185">Reference proteome</keyword>
<evidence type="ECO:0000313" key="2">
    <source>
        <dbReference type="Proteomes" id="UP001381693"/>
    </source>
</evidence>
<protein>
    <submittedName>
        <fullName evidence="1">Uncharacterized protein</fullName>
    </submittedName>
</protein>
<accession>A0AAN9AAD5</accession>